<dbReference type="InterPro" id="IPR015943">
    <property type="entry name" value="WD40/YVTN_repeat-like_dom_sf"/>
</dbReference>
<dbReference type="EMBL" id="FZPH01000007">
    <property type="protein sequence ID" value="SNT47988.1"/>
    <property type="molecule type" value="Genomic_DNA"/>
</dbReference>
<dbReference type="Gene3D" id="2.130.10.10">
    <property type="entry name" value="YVTN repeat-like/Quinoprotein amine dehydrogenase"/>
    <property type="match status" value="2"/>
</dbReference>
<dbReference type="CDD" id="cd15482">
    <property type="entry name" value="Sialidase_non-viral"/>
    <property type="match status" value="1"/>
</dbReference>
<dbReference type="InterPro" id="IPR036278">
    <property type="entry name" value="Sialidase_sf"/>
</dbReference>
<proteinExistence type="predicted"/>
<dbReference type="RefSeq" id="WP_144022654.1">
    <property type="nucleotide sequence ID" value="NZ_FZPH01000007.1"/>
</dbReference>
<evidence type="ECO:0000313" key="2">
    <source>
        <dbReference type="EMBL" id="SNT47988.1"/>
    </source>
</evidence>
<dbReference type="AlphaFoldDB" id="A0A239N1C7"/>
<dbReference type="InterPro" id="IPR002860">
    <property type="entry name" value="BNR_rpt"/>
</dbReference>
<evidence type="ECO:0000256" key="1">
    <source>
        <dbReference type="SAM" id="Phobius"/>
    </source>
</evidence>
<dbReference type="SUPFAM" id="SSF110296">
    <property type="entry name" value="Oligoxyloglucan reducing end-specific cellobiohydrolase"/>
    <property type="match status" value="1"/>
</dbReference>
<protein>
    <submittedName>
        <fullName evidence="2">BNR/Asp-box repeat-containing protein</fullName>
    </submittedName>
</protein>
<name>A0A239N1C7_9ACTN</name>
<dbReference type="OrthoDB" id="3276625at2"/>
<sequence>MPEVHHHYDRTAVAERITQPSFDELVDRSRHRVNRTRKARLAGVAVLFLLTAAPLLTLPGGDASNTLVVPPSASLPAWDAFDIIVEFSDTRYGVAQYPAETCGQGWLSVTQDGGKTWSELRPHPSIPTPSKGPEANGACVRPTATLAAPGTLIMGATAGPAFISHDSGQSWREYQPQVRVADSVPDGIVPRWPCDERQCKEQGLGWYDPATGDWMVLKNQPPGTEYVSVSVAFDGSIWVDGSGPDGSGEFQIAASRDRGHSWTDRTPAEDIDWLGHAGLLTAYDADTAYLYPTERDGFSLYRTTDGGQTWQPMPAAQQFTDIVFVWPNRQGGLTLADRAHQQHLSTDGGKSFVPVSLPVWGATPITGGLQGWPIDVAAADPVDLYLSEDGLTWQPVEVPYYQRP</sequence>
<keyword evidence="1" id="KW-0472">Membrane</keyword>
<organism evidence="2 3">
    <name type="scientific">Asanoa hainanensis</name>
    <dbReference type="NCBI Taxonomy" id="560556"/>
    <lineage>
        <taxon>Bacteria</taxon>
        <taxon>Bacillati</taxon>
        <taxon>Actinomycetota</taxon>
        <taxon>Actinomycetes</taxon>
        <taxon>Micromonosporales</taxon>
        <taxon>Micromonosporaceae</taxon>
        <taxon>Asanoa</taxon>
    </lineage>
</organism>
<keyword evidence="1" id="KW-0812">Transmembrane</keyword>
<keyword evidence="3" id="KW-1185">Reference proteome</keyword>
<gene>
    <name evidence="2" type="ORF">SAMN05421812_10747</name>
</gene>
<keyword evidence="1" id="KW-1133">Transmembrane helix</keyword>
<dbReference type="Pfam" id="PF02012">
    <property type="entry name" value="BNR"/>
    <property type="match status" value="1"/>
</dbReference>
<evidence type="ECO:0000313" key="3">
    <source>
        <dbReference type="Proteomes" id="UP000198362"/>
    </source>
</evidence>
<accession>A0A239N1C7</accession>
<reference evidence="2 3" key="1">
    <citation type="submission" date="2017-06" db="EMBL/GenBank/DDBJ databases">
        <authorList>
            <person name="Kim H.J."/>
            <person name="Triplett B.A."/>
        </authorList>
    </citation>
    <scope>NUCLEOTIDE SEQUENCE [LARGE SCALE GENOMIC DNA]</scope>
    <source>
        <strain evidence="2 3">CGMCC 4.5593</strain>
    </source>
</reference>
<dbReference type="SUPFAM" id="SSF50939">
    <property type="entry name" value="Sialidases"/>
    <property type="match status" value="1"/>
</dbReference>
<feature type="transmembrane region" description="Helical" evidence="1">
    <location>
        <begin position="39"/>
        <end position="58"/>
    </location>
</feature>
<dbReference type="Proteomes" id="UP000198362">
    <property type="component" value="Unassembled WGS sequence"/>
</dbReference>